<comment type="function">
    <text evidence="1 8">The Vlp and Vsp proteins are antigenically distinct proteins, only one vlp or vsp gene is transcriptionally active at any one time. Switching between these genes is a mechanism of host immune response evasion.</text>
</comment>
<evidence type="ECO:0000256" key="8">
    <source>
        <dbReference type="RuleBase" id="RU363105"/>
    </source>
</evidence>
<geneLocation type="plasmid" evidence="9">
    <name>unnamed</name>
</geneLocation>
<dbReference type="InterPro" id="IPR000680">
    <property type="entry name" value="Borrelia_lipo"/>
</dbReference>
<dbReference type="AlphaFoldDB" id="W5SVM1"/>
<keyword evidence="6 8" id="KW-0998">Cell outer membrane</keyword>
<keyword evidence="4 8" id="KW-0472">Membrane</keyword>
<organism evidence="9">
    <name type="scientific">Borrelia coriaceae ATCC 43381</name>
    <dbReference type="NCBI Taxonomy" id="1408429"/>
    <lineage>
        <taxon>Bacteria</taxon>
        <taxon>Pseudomonadati</taxon>
        <taxon>Spirochaetota</taxon>
        <taxon>Spirochaetia</taxon>
        <taxon>Spirochaetales</taxon>
        <taxon>Borreliaceae</taxon>
        <taxon>Borrelia</taxon>
    </lineage>
</organism>
<evidence type="ECO:0000256" key="5">
    <source>
        <dbReference type="ARBA" id="ARBA00023139"/>
    </source>
</evidence>
<dbReference type="SUPFAM" id="SSF74748">
    <property type="entry name" value="Variable surface antigen VlsE"/>
    <property type="match status" value="1"/>
</dbReference>
<proteinExistence type="predicted"/>
<dbReference type="OrthoDB" id="352883at2"/>
<evidence type="ECO:0000256" key="7">
    <source>
        <dbReference type="ARBA" id="ARBA00023288"/>
    </source>
</evidence>
<dbReference type="HOGENOM" id="CLU_054711_2_0_12"/>
<protein>
    <recommendedName>
        <fullName evidence="8">Variable large protein</fullName>
    </recommendedName>
</protein>
<accession>W5SVM1</accession>
<evidence type="ECO:0000256" key="6">
    <source>
        <dbReference type="ARBA" id="ARBA00023237"/>
    </source>
</evidence>
<dbReference type="RefSeq" id="WP_025408581.1">
    <property type="nucleotide sequence ID" value="NZ_CP005748.1"/>
</dbReference>
<evidence type="ECO:0000256" key="4">
    <source>
        <dbReference type="ARBA" id="ARBA00023136"/>
    </source>
</evidence>
<name>W5SVM1_9SPIR</name>
<evidence type="ECO:0000256" key="3">
    <source>
        <dbReference type="ARBA" id="ARBA00022729"/>
    </source>
</evidence>
<evidence type="ECO:0000313" key="9">
    <source>
        <dbReference type="EMBL" id="AHH11254.1"/>
    </source>
</evidence>
<dbReference type="EMBL" id="CP005748">
    <property type="protein sequence ID" value="AHH11254.1"/>
    <property type="molecule type" value="Genomic_DNA"/>
</dbReference>
<dbReference type="PROSITE" id="PS51257">
    <property type="entry name" value="PROKAR_LIPOPROTEIN"/>
    <property type="match status" value="1"/>
</dbReference>
<comment type="subcellular location">
    <subcellularLocation>
        <location evidence="2 8">Cell outer membrane</location>
        <topology evidence="2 8">Lipid-anchor</topology>
    </subcellularLocation>
</comment>
<dbReference type="GO" id="GO:0009279">
    <property type="term" value="C:cell outer membrane"/>
    <property type="evidence" value="ECO:0007669"/>
    <property type="project" value="UniProtKB-SubCell"/>
</dbReference>
<reference evidence="9" key="1">
    <citation type="submission" date="2013-04" db="EMBL/GenBank/DDBJ databases">
        <title>Comparative Genomics of Relapsing Fever Spirochetes.</title>
        <authorList>
            <person name="Schwan T.G."/>
            <person name="Raffel S.J."/>
            <person name="Porcella S.F."/>
            <person name="Martens C.A."/>
            <person name="Bruno D.P."/>
            <person name="Ricklefs S.M."/>
            <person name="Barbian K.B."/>
        </authorList>
    </citation>
    <scope>NUCLEOTIDE SEQUENCE</scope>
    <source>
        <strain evidence="9">Co53</strain>
        <plasmid evidence="9">unnamed</plasmid>
    </source>
</reference>
<gene>
    <name evidence="9" type="ORF">BCO_0128902</name>
</gene>
<evidence type="ECO:0000256" key="1">
    <source>
        <dbReference type="ARBA" id="ARBA00003932"/>
    </source>
</evidence>
<keyword evidence="7 8" id="KW-0449">Lipoprotein</keyword>
<sequence>MKINIKSINIKSICATLFISLFLSCNNGIEELEKKNQFLSSLANLGNDFLSVFTSFGDSLGSVLGFNTKTTKSDVGKYFKNIENNLTTTKTSLEKIVSNMKDKGNPNATAAETAVNKLVKETLDKIIEGAKTASEAIGITGNDLLGNVAAQSQGGVAGTEVEKLIKGIKDIVDIVLKNDEGNAEAGDENKADDIASARGANAGDVGKLFATDTNIAANDKKAAADASKAVGAVTGADILQAIAKGASGEAAKLPNHKTVVGSLSVTSPKDAAVAGGIALRAMVKDGKFANGSSSVEESIRRAATSSVTKALDTLTTAVRKTIDEGFKIVRDAMKININDTLATSESGSSK</sequence>
<keyword evidence="3" id="KW-0732">Signal</keyword>
<keyword evidence="5 8" id="KW-0564">Palmitate</keyword>
<keyword evidence="9" id="KW-0614">Plasmid</keyword>
<dbReference type="Pfam" id="PF00921">
    <property type="entry name" value="Lipoprotein_2"/>
    <property type="match status" value="1"/>
</dbReference>
<evidence type="ECO:0000256" key="2">
    <source>
        <dbReference type="ARBA" id="ARBA00004459"/>
    </source>
</evidence>